<proteinExistence type="predicted"/>
<keyword evidence="2" id="KW-1185">Reference proteome</keyword>
<gene>
    <name evidence="1" type="ORF">K7432_009202</name>
</gene>
<accession>A0ABR2WQV5</accession>
<dbReference type="Proteomes" id="UP001479436">
    <property type="component" value="Unassembled WGS sequence"/>
</dbReference>
<evidence type="ECO:0000313" key="2">
    <source>
        <dbReference type="Proteomes" id="UP001479436"/>
    </source>
</evidence>
<reference evidence="1 2" key="1">
    <citation type="submission" date="2023-04" db="EMBL/GenBank/DDBJ databases">
        <title>Genome of Basidiobolus ranarum AG-B5.</title>
        <authorList>
            <person name="Stajich J.E."/>
            <person name="Carter-House D."/>
            <person name="Gryganskyi A."/>
        </authorList>
    </citation>
    <scope>NUCLEOTIDE SEQUENCE [LARGE SCALE GENOMIC DNA]</scope>
    <source>
        <strain evidence="1 2">AG-B5</strain>
    </source>
</reference>
<comment type="caution">
    <text evidence="1">The sequence shown here is derived from an EMBL/GenBank/DDBJ whole genome shotgun (WGS) entry which is preliminary data.</text>
</comment>
<name>A0ABR2WQV5_9FUNG</name>
<organism evidence="1 2">
    <name type="scientific">Basidiobolus ranarum</name>
    <dbReference type="NCBI Taxonomy" id="34480"/>
    <lineage>
        <taxon>Eukaryota</taxon>
        <taxon>Fungi</taxon>
        <taxon>Fungi incertae sedis</taxon>
        <taxon>Zoopagomycota</taxon>
        <taxon>Entomophthoromycotina</taxon>
        <taxon>Basidiobolomycetes</taxon>
        <taxon>Basidiobolales</taxon>
        <taxon>Basidiobolaceae</taxon>
        <taxon>Basidiobolus</taxon>
    </lineage>
</organism>
<evidence type="ECO:0000313" key="1">
    <source>
        <dbReference type="EMBL" id="KAK9763811.1"/>
    </source>
</evidence>
<dbReference type="EMBL" id="JASJQH010000553">
    <property type="protein sequence ID" value="KAK9763811.1"/>
    <property type="molecule type" value="Genomic_DNA"/>
</dbReference>
<protein>
    <submittedName>
        <fullName evidence="1">Uncharacterized protein</fullName>
    </submittedName>
</protein>
<sequence>MEIPGDFSWRQLYASLTGDTLTSFIDRAVDNIAKQLYGGITIDVLKAMPHLAVYQVLQKPVFIHSIVRIPEYISEPEERIRQQYFIPQCFIGNRVKTGFELDSLRESAKQNLNNRSTEVNVAFINYSKVNSVLFVESSNSPSSIVIGDVNKKRKTIDSNICAGQSNQPLERRGCLCTQHFRL</sequence>